<feature type="transmembrane region" description="Helical" evidence="1">
    <location>
        <begin position="227"/>
        <end position="251"/>
    </location>
</feature>
<evidence type="ECO:0000313" key="3">
    <source>
        <dbReference type="Proteomes" id="UP000194127"/>
    </source>
</evidence>
<dbReference type="STRING" id="670580.A0A1X6N234"/>
<proteinExistence type="predicted"/>
<gene>
    <name evidence="2" type="ORF">POSPLADRAFT_1074197</name>
</gene>
<feature type="transmembrane region" description="Helical" evidence="1">
    <location>
        <begin position="184"/>
        <end position="207"/>
    </location>
</feature>
<feature type="transmembrane region" description="Helical" evidence="1">
    <location>
        <begin position="61"/>
        <end position="80"/>
    </location>
</feature>
<dbReference type="GeneID" id="36327625"/>
<keyword evidence="3" id="KW-1185">Reference proteome</keyword>
<dbReference type="OrthoDB" id="2641762at2759"/>
<dbReference type="Proteomes" id="UP000194127">
    <property type="component" value="Unassembled WGS sequence"/>
</dbReference>
<feature type="transmembrane region" description="Helical" evidence="1">
    <location>
        <begin position="144"/>
        <end position="169"/>
    </location>
</feature>
<keyword evidence="1" id="KW-1133">Transmembrane helix</keyword>
<dbReference type="AlphaFoldDB" id="A0A1X6N234"/>
<protein>
    <submittedName>
        <fullName evidence="2">Uncharacterized protein</fullName>
    </submittedName>
</protein>
<name>A0A1X6N234_9APHY</name>
<organism evidence="2 3">
    <name type="scientific">Postia placenta MAD-698-R-SB12</name>
    <dbReference type="NCBI Taxonomy" id="670580"/>
    <lineage>
        <taxon>Eukaryota</taxon>
        <taxon>Fungi</taxon>
        <taxon>Dikarya</taxon>
        <taxon>Basidiomycota</taxon>
        <taxon>Agaricomycotina</taxon>
        <taxon>Agaricomycetes</taxon>
        <taxon>Polyporales</taxon>
        <taxon>Adustoporiaceae</taxon>
        <taxon>Rhodonia</taxon>
    </lineage>
</organism>
<evidence type="ECO:0000313" key="2">
    <source>
        <dbReference type="EMBL" id="OSX62681.1"/>
    </source>
</evidence>
<keyword evidence="1" id="KW-0812">Transmembrane</keyword>
<sequence length="351" mass="38888">MSNSSNPWAPDEDSATVYAEETWLQGNLLSNIAYGVELTLFVMCFWILARQTKRSNCKRQLFLLSFISIIFTLGTVFMGAQAKFTQQAFIEYRNFPGGPSAYEEVMYSNPVDEIANVCFIVGNWFMDAFLVWRFVVIYKDIGRFWVSMLTLLPCAMLCTSIALGITFLVQTSASSPFVDVNMTLAYYVMSLALNIIVTMLIVGRLLVYRRRISKTLGPSHVTCYANVAAILIESASMYSAFAILFLVPFGLGNNLGNVFLQTVNQVQTVSSLLIIFRVATGKAWAEDTTTQIMTNPGSDTIRLKKFTSIQFATGNTSTAANSTLTAKDLPLEPGCVSITHETFRDDGESSV</sequence>
<feature type="transmembrane region" description="Helical" evidence="1">
    <location>
        <begin position="114"/>
        <end position="132"/>
    </location>
</feature>
<keyword evidence="1" id="KW-0472">Membrane</keyword>
<evidence type="ECO:0000256" key="1">
    <source>
        <dbReference type="SAM" id="Phobius"/>
    </source>
</evidence>
<feature type="transmembrane region" description="Helical" evidence="1">
    <location>
        <begin position="32"/>
        <end position="49"/>
    </location>
</feature>
<reference evidence="2 3" key="1">
    <citation type="submission" date="2017-04" db="EMBL/GenBank/DDBJ databases">
        <title>Genome Sequence of the Model Brown-Rot Fungus Postia placenta SB12.</title>
        <authorList>
            <consortium name="DOE Joint Genome Institute"/>
            <person name="Gaskell J."/>
            <person name="Kersten P."/>
            <person name="Larrondo L.F."/>
            <person name="Canessa P."/>
            <person name="Martinez D."/>
            <person name="Hibbett D."/>
            <person name="Schmoll M."/>
            <person name="Kubicek C.P."/>
            <person name="Martinez A.T."/>
            <person name="Yadav J."/>
            <person name="Master E."/>
            <person name="Magnuson J.K."/>
            <person name="James T."/>
            <person name="Yaver D."/>
            <person name="Berka R."/>
            <person name="Labutti K."/>
            <person name="Lipzen A."/>
            <person name="Aerts A."/>
            <person name="Barry K."/>
            <person name="Henrissat B."/>
            <person name="Blanchette R."/>
            <person name="Grigoriev I."/>
            <person name="Cullen D."/>
        </authorList>
    </citation>
    <scope>NUCLEOTIDE SEQUENCE [LARGE SCALE GENOMIC DNA]</scope>
    <source>
        <strain evidence="2 3">MAD-698-R-SB12</strain>
    </source>
</reference>
<accession>A0A1X6N234</accession>
<dbReference type="RefSeq" id="XP_024339475.1">
    <property type="nucleotide sequence ID" value="XM_024482676.1"/>
</dbReference>
<dbReference type="EMBL" id="KZ110596">
    <property type="protein sequence ID" value="OSX62681.1"/>
    <property type="molecule type" value="Genomic_DNA"/>
</dbReference>